<sequence>MHRDPRAWFKTLSRSTWSSTGKWSRHSNPLGLPIEWQSRNSLQTRWRFIFPGSSSVPSTQKNYKPKASIILKYRTISSSLVGCRLSKFSTLLK</sequence>
<gene>
    <name evidence="1" type="ORF">L3X38_044652</name>
</gene>
<evidence type="ECO:0000313" key="1">
    <source>
        <dbReference type="EMBL" id="KAI5315476.1"/>
    </source>
</evidence>
<keyword evidence="2" id="KW-1185">Reference proteome</keyword>
<name>A0AAD4V0I7_PRUDU</name>
<proteinExistence type="predicted"/>
<organism evidence="1 2">
    <name type="scientific">Prunus dulcis</name>
    <name type="common">Almond</name>
    <name type="synonym">Amygdalus dulcis</name>
    <dbReference type="NCBI Taxonomy" id="3755"/>
    <lineage>
        <taxon>Eukaryota</taxon>
        <taxon>Viridiplantae</taxon>
        <taxon>Streptophyta</taxon>
        <taxon>Embryophyta</taxon>
        <taxon>Tracheophyta</taxon>
        <taxon>Spermatophyta</taxon>
        <taxon>Magnoliopsida</taxon>
        <taxon>eudicotyledons</taxon>
        <taxon>Gunneridae</taxon>
        <taxon>Pentapetalae</taxon>
        <taxon>rosids</taxon>
        <taxon>fabids</taxon>
        <taxon>Rosales</taxon>
        <taxon>Rosaceae</taxon>
        <taxon>Amygdaloideae</taxon>
        <taxon>Amygdaleae</taxon>
        <taxon>Prunus</taxon>
    </lineage>
</organism>
<protein>
    <submittedName>
        <fullName evidence="1">Uncharacterized protein</fullName>
    </submittedName>
</protein>
<comment type="caution">
    <text evidence="1">The sequence shown here is derived from an EMBL/GenBank/DDBJ whole genome shotgun (WGS) entry which is preliminary data.</text>
</comment>
<dbReference type="AlphaFoldDB" id="A0AAD4V0I7"/>
<evidence type="ECO:0000313" key="2">
    <source>
        <dbReference type="Proteomes" id="UP001054821"/>
    </source>
</evidence>
<accession>A0AAD4V0I7</accession>
<dbReference type="EMBL" id="JAJFAZ020000008">
    <property type="protein sequence ID" value="KAI5315476.1"/>
    <property type="molecule type" value="Genomic_DNA"/>
</dbReference>
<reference evidence="1 2" key="1">
    <citation type="journal article" date="2022" name="G3 (Bethesda)">
        <title>Whole-genome sequence and methylome profiling of the almond [Prunus dulcis (Mill.) D.A. Webb] cultivar 'Nonpareil'.</title>
        <authorList>
            <person name="D'Amico-Willman K.M."/>
            <person name="Ouma W.Z."/>
            <person name="Meulia T."/>
            <person name="Sideli G.M."/>
            <person name="Gradziel T.M."/>
            <person name="Fresnedo-Ramirez J."/>
        </authorList>
    </citation>
    <scope>NUCLEOTIDE SEQUENCE [LARGE SCALE GENOMIC DNA]</scope>
    <source>
        <strain evidence="1">Clone GOH B32 T37-40</strain>
    </source>
</reference>
<dbReference type="Proteomes" id="UP001054821">
    <property type="component" value="Chromosome 8"/>
</dbReference>